<dbReference type="Pfam" id="PF13649">
    <property type="entry name" value="Methyltransf_25"/>
    <property type="match status" value="1"/>
</dbReference>
<protein>
    <submittedName>
        <fullName evidence="6">Methyltransferase family protein</fullName>
    </submittedName>
</protein>
<dbReference type="InterPro" id="IPR041698">
    <property type="entry name" value="Methyltransf_25"/>
</dbReference>
<dbReference type="CDD" id="cd02440">
    <property type="entry name" value="AdoMet_MTases"/>
    <property type="match status" value="1"/>
</dbReference>
<evidence type="ECO:0000259" key="5">
    <source>
        <dbReference type="Pfam" id="PF13649"/>
    </source>
</evidence>
<evidence type="ECO:0000256" key="3">
    <source>
        <dbReference type="ARBA" id="ARBA00022691"/>
    </source>
</evidence>
<dbReference type="AlphaFoldDB" id="A0AA46DGS4"/>
<dbReference type="EMBL" id="SLXF01000002">
    <property type="protein sequence ID" value="TCP08668.1"/>
    <property type="molecule type" value="Genomic_DNA"/>
</dbReference>
<evidence type="ECO:0000313" key="7">
    <source>
        <dbReference type="Proteomes" id="UP000294772"/>
    </source>
</evidence>
<gene>
    <name evidence="6" type="ORF">EV676_102176</name>
</gene>
<keyword evidence="3" id="KW-0949">S-adenosyl-L-methionine</keyword>
<evidence type="ECO:0000256" key="2">
    <source>
        <dbReference type="ARBA" id="ARBA00022679"/>
    </source>
</evidence>
<dbReference type="InterPro" id="IPR029063">
    <property type="entry name" value="SAM-dependent_MTases_sf"/>
</dbReference>
<evidence type="ECO:0000256" key="1">
    <source>
        <dbReference type="ARBA" id="ARBA00022603"/>
    </source>
</evidence>
<dbReference type="Gene3D" id="3.40.50.150">
    <property type="entry name" value="Vaccinia Virus protein VP39"/>
    <property type="match status" value="1"/>
</dbReference>
<comment type="caution">
    <text evidence="6">The sequence shown here is derived from an EMBL/GenBank/DDBJ whole genome shotgun (WGS) entry which is preliminary data.</text>
</comment>
<evidence type="ECO:0000313" key="6">
    <source>
        <dbReference type="EMBL" id="TCP08668.1"/>
    </source>
</evidence>
<dbReference type="Proteomes" id="UP000294772">
    <property type="component" value="Unassembled WGS sequence"/>
</dbReference>
<dbReference type="PANTHER" id="PTHR13610:SF11">
    <property type="entry name" value="METHYLTRANSFERASE DOMAIN-CONTAINING PROTEIN"/>
    <property type="match status" value="1"/>
</dbReference>
<keyword evidence="1 6" id="KW-0489">Methyltransferase</keyword>
<dbReference type="GO" id="GO:0016279">
    <property type="term" value="F:protein-lysine N-methyltransferase activity"/>
    <property type="evidence" value="ECO:0007669"/>
    <property type="project" value="InterPro"/>
</dbReference>
<dbReference type="PROSITE" id="PS51318">
    <property type="entry name" value="TAT"/>
    <property type="match status" value="1"/>
</dbReference>
<dbReference type="InterPro" id="IPR026170">
    <property type="entry name" value="FAM173A/B"/>
</dbReference>
<feature type="signal peptide" evidence="4">
    <location>
        <begin position="1"/>
        <end position="32"/>
    </location>
</feature>
<feature type="chain" id="PRO_5041444548" evidence="4">
    <location>
        <begin position="33"/>
        <end position="197"/>
    </location>
</feature>
<dbReference type="PANTHER" id="PTHR13610">
    <property type="entry name" value="METHYLTRANSFERASE DOMAIN-CONTAINING PROTEIN"/>
    <property type="match status" value="1"/>
</dbReference>
<dbReference type="GO" id="GO:0032259">
    <property type="term" value="P:methylation"/>
    <property type="evidence" value="ECO:0007669"/>
    <property type="project" value="UniProtKB-KW"/>
</dbReference>
<accession>A0AA46DGS4</accession>
<dbReference type="InterPro" id="IPR006311">
    <property type="entry name" value="TAT_signal"/>
</dbReference>
<reference evidence="6 7" key="1">
    <citation type="submission" date="2019-03" db="EMBL/GenBank/DDBJ databases">
        <title>Genomic Encyclopedia of Type Strains, Phase IV (KMG-IV): sequencing the most valuable type-strain genomes for metagenomic binning, comparative biology and taxonomic classification.</title>
        <authorList>
            <person name="Goeker M."/>
        </authorList>
    </citation>
    <scope>NUCLEOTIDE SEQUENCE [LARGE SCALE GENOMIC DNA]</scope>
    <source>
        <strain evidence="6 7">DSM 15264</strain>
    </source>
</reference>
<evidence type="ECO:0000256" key="4">
    <source>
        <dbReference type="SAM" id="SignalP"/>
    </source>
</evidence>
<proteinExistence type="predicted"/>
<keyword evidence="4" id="KW-0732">Signal</keyword>
<organism evidence="6 7">
    <name type="scientific">Caldimonas thermodepolymerans</name>
    <dbReference type="NCBI Taxonomy" id="215580"/>
    <lineage>
        <taxon>Bacteria</taxon>
        <taxon>Pseudomonadati</taxon>
        <taxon>Pseudomonadota</taxon>
        <taxon>Betaproteobacteria</taxon>
        <taxon>Burkholderiales</taxon>
        <taxon>Sphaerotilaceae</taxon>
        <taxon>Caldimonas</taxon>
    </lineage>
</organism>
<dbReference type="RefSeq" id="WP_132763642.1">
    <property type="nucleotide sequence ID" value="NZ_CALFFA010000024.1"/>
</dbReference>
<sequence>MKHISSRRLFMASTLRTAAAVALPMALPLVRAQEGTAVALDVPYVPTPQPVVDRMLQLARVGPDDVVYDLGCGDGRVVITAAKAYGARGVGIDIDPQRIAEARANAKRAGVTDKVEFRIGDLFEADFSEATVVTLYLLPSINQRLRPQLWRQLRVGARVVSHDFDMGSQWPPEHTENVANKTIYAWTITQANKDAAR</sequence>
<feature type="domain" description="Methyltransferase" evidence="5">
    <location>
        <begin position="67"/>
        <end position="139"/>
    </location>
</feature>
<dbReference type="SUPFAM" id="SSF53335">
    <property type="entry name" value="S-adenosyl-L-methionine-dependent methyltransferases"/>
    <property type="match status" value="1"/>
</dbReference>
<name>A0AA46DGS4_9BURK</name>
<keyword evidence="2" id="KW-0808">Transferase</keyword>